<dbReference type="OrthoDB" id="782771at2759"/>
<gene>
    <name evidence="3" type="primary">LOC101515249</name>
</gene>
<keyword evidence="2" id="KW-1185">Reference proteome</keyword>
<reference evidence="3" key="2">
    <citation type="submission" date="2025-08" db="UniProtKB">
        <authorList>
            <consortium name="RefSeq"/>
        </authorList>
    </citation>
    <scope>IDENTIFICATION</scope>
    <source>
        <tissue evidence="3">Etiolated seedlings</tissue>
    </source>
</reference>
<evidence type="ECO:0000313" key="2">
    <source>
        <dbReference type="Proteomes" id="UP000087171"/>
    </source>
</evidence>
<evidence type="ECO:0000313" key="3">
    <source>
        <dbReference type="RefSeq" id="XP_004502076.1"/>
    </source>
</evidence>
<feature type="compositionally biased region" description="Basic and acidic residues" evidence="1">
    <location>
        <begin position="108"/>
        <end position="119"/>
    </location>
</feature>
<proteinExistence type="predicted"/>
<name>A0A1S2YBX4_CICAR</name>
<reference evidence="2" key="1">
    <citation type="journal article" date="2013" name="Nat. Biotechnol.">
        <title>Draft genome sequence of chickpea (Cicer arietinum) provides a resource for trait improvement.</title>
        <authorList>
            <person name="Varshney R.K."/>
            <person name="Song C."/>
            <person name="Saxena R.K."/>
            <person name="Azam S."/>
            <person name="Yu S."/>
            <person name="Sharpe A.G."/>
            <person name="Cannon S."/>
            <person name="Baek J."/>
            <person name="Rosen B.D."/>
            <person name="Tar'an B."/>
            <person name="Millan T."/>
            <person name="Zhang X."/>
            <person name="Ramsay L.D."/>
            <person name="Iwata A."/>
            <person name="Wang Y."/>
            <person name="Nelson W."/>
            <person name="Farmer A.D."/>
            <person name="Gaur P.M."/>
            <person name="Soderlund C."/>
            <person name="Penmetsa R.V."/>
            <person name="Xu C."/>
            <person name="Bharti A.K."/>
            <person name="He W."/>
            <person name="Winter P."/>
            <person name="Zhao S."/>
            <person name="Hane J.K."/>
            <person name="Carrasquilla-Garcia N."/>
            <person name="Condie J.A."/>
            <person name="Upadhyaya H.D."/>
            <person name="Luo M.C."/>
            <person name="Thudi M."/>
            <person name="Gowda C.L."/>
            <person name="Singh N.P."/>
            <person name="Lichtenzveig J."/>
            <person name="Gali K.K."/>
            <person name="Rubio J."/>
            <person name="Nadarajan N."/>
            <person name="Dolezel J."/>
            <person name="Bansal K.C."/>
            <person name="Xu X."/>
            <person name="Edwards D."/>
            <person name="Zhang G."/>
            <person name="Kahl G."/>
            <person name="Gil J."/>
            <person name="Singh K.B."/>
            <person name="Datta S.K."/>
            <person name="Jackson S.A."/>
            <person name="Wang J."/>
            <person name="Cook D.R."/>
        </authorList>
    </citation>
    <scope>NUCLEOTIDE SEQUENCE [LARGE SCALE GENOMIC DNA]</scope>
    <source>
        <strain evidence="2">cv. CDC Frontier</strain>
    </source>
</reference>
<dbReference type="RefSeq" id="XP_004502076.1">
    <property type="nucleotide sequence ID" value="XM_004502019.3"/>
</dbReference>
<evidence type="ECO:0000256" key="1">
    <source>
        <dbReference type="SAM" id="MobiDB-lite"/>
    </source>
</evidence>
<sequence length="119" mass="13601">MKRNCFLGSSSHKSMNEKINVRKEFVAIAHNGHLMFDESELQARVIIWLASQKIEGKNGSKGSRPILSLSLQLRALFMHNSSQGFSIKRSLHNFLQKRKKRTQSHDSIVIHDNDNISTN</sequence>
<dbReference type="Proteomes" id="UP000087171">
    <property type="component" value="Chromosome Ca5"/>
</dbReference>
<organism evidence="2 3">
    <name type="scientific">Cicer arietinum</name>
    <name type="common">Chickpea</name>
    <name type="synonym">Garbanzo</name>
    <dbReference type="NCBI Taxonomy" id="3827"/>
    <lineage>
        <taxon>Eukaryota</taxon>
        <taxon>Viridiplantae</taxon>
        <taxon>Streptophyta</taxon>
        <taxon>Embryophyta</taxon>
        <taxon>Tracheophyta</taxon>
        <taxon>Spermatophyta</taxon>
        <taxon>Magnoliopsida</taxon>
        <taxon>eudicotyledons</taxon>
        <taxon>Gunneridae</taxon>
        <taxon>Pentapetalae</taxon>
        <taxon>rosids</taxon>
        <taxon>fabids</taxon>
        <taxon>Fabales</taxon>
        <taxon>Fabaceae</taxon>
        <taxon>Papilionoideae</taxon>
        <taxon>50 kb inversion clade</taxon>
        <taxon>NPAAA clade</taxon>
        <taxon>Hologalegina</taxon>
        <taxon>IRL clade</taxon>
        <taxon>Cicereae</taxon>
        <taxon>Cicer</taxon>
    </lineage>
</organism>
<dbReference type="PaxDb" id="3827-XP_004502076.1"/>
<protein>
    <submittedName>
        <fullName evidence="3">Protein TIFY 5B-like</fullName>
    </submittedName>
</protein>
<feature type="region of interest" description="Disordered" evidence="1">
    <location>
        <begin position="96"/>
        <end position="119"/>
    </location>
</feature>
<accession>A0A1S2YBX4</accession>
<dbReference type="AlphaFoldDB" id="A0A1S2YBX4"/>